<comment type="caution">
    <text evidence="2">The sequence shown here is derived from an EMBL/GenBank/DDBJ whole genome shotgun (WGS) entry which is preliminary data.</text>
</comment>
<dbReference type="Proteomes" id="UP000642070">
    <property type="component" value="Unassembled WGS sequence"/>
</dbReference>
<sequence length="266" mass="28470">MADRWARARSELSGRGGTVDDARRWWFRLFVTLVWVLAVGLVVACVVALDGLFRDVPEEAGVPTSAAPPRPRPTGAACRNDRVGLCADDDQGLAPIPGLTVQAWNDRLPERYRPVYSEQEREGLLEGTLSVREPVPGKPAGGIGTQLTVNSQGRVTLTYGADNHPRTIECTVDIAGLAPLSQPSLDFVRECASAALTDDIAGDTSAWLDARLRPIDRQINPADPFGAASLVTLHWSSGWLALELTVGEAHTGVVLSAPIARAPAPR</sequence>
<evidence type="ECO:0000313" key="3">
    <source>
        <dbReference type="Proteomes" id="UP000642070"/>
    </source>
</evidence>
<gene>
    <name evidence="2" type="ORF">GCM10007977_055720</name>
</gene>
<dbReference type="AlphaFoldDB" id="A0A917TZQ4"/>
<feature type="transmembrane region" description="Helical" evidence="1">
    <location>
        <begin position="25"/>
        <end position="49"/>
    </location>
</feature>
<name>A0A917TZQ4_9ACTN</name>
<evidence type="ECO:0000256" key="1">
    <source>
        <dbReference type="SAM" id="Phobius"/>
    </source>
</evidence>
<protein>
    <submittedName>
        <fullName evidence="2">Uncharacterized protein</fullName>
    </submittedName>
</protein>
<keyword evidence="3" id="KW-1185">Reference proteome</keyword>
<proteinExistence type="predicted"/>
<evidence type="ECO:0000313" key="2">
    <source>
        <dbReference type="EMBL" id="GGM46880.1"/>
    </source>
</evidence>
<reference evidence="2" key="1">
    <citation type="journal article" date="2014" name="Int. J. Syst. Evol. Microbiol.">
        <title>Complete genome sequence of Corynebacterium casei LMG S-19264T (=DSM 44701T), isolated from a smear-ripened cheese.</title>
        <authorList>
            <consortium name="US DOE Joint Genome Institute (JGI-PGF)"/>
            <person name="Walter F."/>
            <person name="Albersmeier A."/>
            <person name="Kalinowski J."/>
            <person name="Ruckert C."/>
        </authorList>
    </citation>
    <scope>NUCLEOTIDE SEQUENCE</scope>
    <source>
        <strain evidence="2">JCM 19831</strain>
    </source>
</reference>
<keyword evidence="1" id="KW-1133">Transmembrane helix</keyword>
<reference evidence="2" key="2">
    <citation type="submission" date="2020-09" db="EMBL/GenBank/DDBJ databases">
        <authorList>
            <person name="Sun Q."/>
            <person name="Ohkuma M."/>
        </authorList>
    </citation>
    <scope>NUCLEOTIDE SEQUENCE</scope>
    <source>
        <strain evidence="2">JCM 19831</strain>
    </source>
</reference>
<keyword evidence="1" id="KW-0472">Membrane</keyword>
<accession>A0A917TZQ4</accession>
<dbReference type="EMBL" id="BMPI01000029">
    <property type="protein sequence ID" value="GGM46880.1"/>
    <property type="molecule type" value="Genomic_DNA"/>
</dbReference>
<organism evidence="2 3">
    <name type="scientific">Dactylosporangium sucinum</name>
    <dbReference type="NCBI Taxonomy" id="1424081"/>
    <lineage>
        <taxon>Bacteria</taxon>
        <taxon>Bacillati</taxon>
        <taxon>Actinomycetota</taxon>
        <taxon>Actinomycetes</taxon>
        <taxon>Micromonosporales</taxon>
        <taxon>Micromonosporaceae</taxon>
        <taxon>Dactylosporangium</taxon>
    </lineage>
</organism>
<keyword evidence="1" id="KW-0812">Transmembrane</keyword>